<dbReference type="Proteomes" id="UP000001861">
    <property type="component" value="Unassembled WGS sequence"/>
</dbReference>
<dbReference type="GeneID" id="9379768"/>
<dbReference type="InParanoid" id="D6RKN0"/>
<keyword evidence="2" id="KW-1185">Reference proteome</keyword>
<comment type="caution">
    <text evidence="1">The sequence shown here is derived from an EMBL/GenBank/DDBJ whole genome shotgun (WGS) entry which is preliminary data.</text>
</comment>
<gene>
    <name evidence="1" type="ORF">CC1G_13896</name>
</gene>
<sequence length="164" mass="18539">MVERVLKIASEHELDCVMCLVYTVYGDSPVLAPVLVDRGCKRPKAVDLNPGCYLHKRGSEGRQVFNLDKSSVLVSDFPRGTSLKHDDRYRIFFSRSDEYGSKERVNALLRRIAGDGTKEFIGNAVICKEDVRGYVVDMDQQDVKLVDRIVTTEALERGLDQRSL</sequence>
<evidence type="ECO:0000313" key="2">
    <source>
        <dbReference type="Proteomes" id="UP000001861"/>
    </source>
</evidence>
<organism evidence="1 2">
    <name type="scientific">Coprinopsis cinerea (strain Okayama-7 / 130 / ATCC MYA-4618 / FGSC 9003)</name>
    <name type="common">Inky cap fungus</name>
    <name type="synonym">Hormographiella aspergillata</name>
    <dbReference type="NCBI Taxonomy" id="240176"/>
    <lineage>
        <taxon>Eukaryota</taxon>
        <taxon>Fungi</taxon>
        <taxon>Dikarya</taxon>
        <taxon>Basidiomycota</taxon>
        <taxon>Agaricomycotina</taxon>
        <taxon>Agaricomycetes</taxon>
        <taxon>Agaricomycetidae</taxon>
        <taxon>Agaricales</taxon>
        <taxon>Agaricineae</taxon>
        <taxon>Psathyrellaceae</taxon>
        <taxon>Coprinopsis</taxon>
    </lineage>
</organism>
<dbReference type="AlphaFoldDB" id="D6RKN0"/>
<accession>D6RKN0</accession>
<dbReference type="RefSeq" id="XP_002911856.1">
    <property type="nucleotide sequence ID" value="XM_002911810.1"/>
</dbReference>
<dbReference type="VEuPathDB" id="FungiDB:CC1G_13896"/>
<dbReference type="KEGG" id="cci:CC1G_13896"/>
<dbReference type="EMBL" id="AACS02000002">
    <property type="protein sequence ID" value="EFI28362.1"/>
    <property type="molecule type" value="Genomic_DNA"/>
</dbReference>
<name>D6RKN0_COPC7</name>
<dbReference type="OrthoDB" id="10557883at2759"/>
<proteinExistence type="predicted"/>
<dbReference type="HOGENOM" id="CLU_1618918_0_0_1"/>
<protein>
    <submittedName>
        <fullName evidence="1">Uncharacterized protein</fullName>
    </submittedName>
</protein>
<evidence type="ECO:0000313" key="1">
    <source>
        <dbReference type="EMBL" id="EFI28362.1"/>
    </source>
</evidence>
<reference evidence="1 2" key="1">
    <citation type="journal article" date="2010" name="Proc. Natl. Acad. Sci. U.S.A.">
        <title>Insights into evolution of multicellular fungi from the assembled chromosomes of the mushroom Coprinopsis cinerea (Coprinus cinereus).</title>
        <authorList>
            <person name="Stajich J.E."/>
            <person name="Wilke S.K."/>
            <person name="Ahren D."/>
            <person name="Au C.H."/>
            <person name="Birren B.W."/>
            <person name="Borodovsky M."/>
            <person name="Burns C."/>
            <person name="Canback B."/>
            <person name="Casselton L.A."/>
            <person name="Cheng C.K."/>
            <person name="Deng J."/>
            <person name="Dietrich F.S."/>
            <person name="Fargo D.C."/>
            <person name="Farman M.L."/>
            <person name="Gathman A.C."/>
            <person name="Goldberg J."/>
            <person name="Guigo R."/>
            <person name="Hoegger P.J."/>
            <person name="Hooker J.B."/>
            <person name="Huggins A."/>
            <person name="James T.Y."/>
            <person name="Kamada T."/>
            <person name="Kilaru S."/>
            <person name="Kodira C."/>
            <person name="Kues U."/>
            <person name="Kupfer D."/>
            <person name="Kwan H.S."/>
            <person name="Lomsadze A."/>
            <person name="Li W."/>
            <person name="Lilly W.W."/>
            <person name="Ma L.J."/>
            <person name="Mackey A.J."/>
            <person name="Manning G."/>
            <person name="Martin F."/>
            <person name="Muraguchi H."/>
            <person name="Natvig D.O."/>
            <person name="Palmerini H."/>
            <person name="Ramesh M.A."/>
            <person name="Rehmeyer C.J."/>
            <person name="Roe B.A."/>
            <person name="Shenoy N."/>
            <person name="Stanke M."/>
            <person name="Ter-Hovhannisyan V."/>
            <person name="Tunlid A."/>
            <person name="Velagapudi R."/>
            <person name="Vision T.J."/>
            <person name="Zeng Q."/>
            <person name="Zolan M.E."/>
            <person name="Pukkila P.J."/>
        </authorList>
    </citation>
    <scope>NUCLEOTIDE SEQUENCE [LARGE SCALE GENOMIC DNA]</scope>
    <source>
        <strain evidence="2">Okayama-7 / 130 / ATCC MYA-4618 / FGSC 9003</strain>
    </source>
</reference>